<protein>
    <submittedName>
        <fullName evidence="1">Uncharacterized protein</fullName>
    </submittedName>
</protein>
<evidence type="ECO:0000313" key="2">
    <source>
        <dbReference type="Proteomes" id="UP001179121"/>
    </source>
</evidence>
<proteinExistence type="predicted"/>
<evidence type="ECO:0000313" key="1">
    <source>
        <dbReference type="EMBL" id="CAI4031306.1"/>
    </source>
</evidence>
<reference evidence="1" key="1">
    <citation type="submission" date="2022-10" db="EMBL/GenBank/DDBJ databases">
        <authorList>
            <person name="Koch H."/>
        </authorList>
    </citation>
    <scope>NUCLEOTIDE SEQUENCE</scope>
    <source>
        <strain evidence="1">DNF</strain>
    </source>
</reference>
<dbReference type="KEGG" id="nti:DNFV4_01731"/>
<sequence>MPATYRWYSAVGRVCGMGGMFGAFGSLRRHGSPLTPGGQPFKSDAVT</sequence>
<gene>
    <name evidence="1" type="ORF">DNFV4_01731</name>
</gene>
<accession>A0AA86MYA4</accession>
<organism evidence="1 2">
    <name type="scientific">Nitrospira tepida</name>
    <dbReference type="NCBI Taxonomy" id="2973512"/>
    <lineage>
        <taxon>Bacteria</taxon>
        <taxon>Pseudomonadati</taxon>
        <taxon>Nitrospirota</taxon>
        <taxon>Nitrospiria</taxon>
        <taxon>Nitrospirales</taxon>
        <taxon>Nitrospiraceae</taxon>
        <taxon>Nitrospira</taxon>
    </lineage>
</organism>
<dbReference type="AlphaFoldDB" id="A0AA86MYA4"/>
<dbReference type="EMBL" id="OX365700">
    <property type="protein sequence ID" value="CAI4031306.1"/>
    <property type="molecule type" value="Genomic_DNA"/>
</dbReference>
<keyword evidence="2" id="KW-1185">Reference proteome</keyword>
<dbReference type="Proteomes" id="UP001179121">
    <property type="component" value="Chromosome"/>
</dbReference>
<name>A0AA86MYA4_9BACT</name>